<proteinExistence type="predicted"/>
<accession>A0A1G8J682</accession>
<reference evidence="2" key="1">
    <citation type="submission" date="2016-10" db="EMBL/GenBank/DDBJ databases">
        <authorList>
            <person name="Varghese N."/>
            <person name="Submissions S."/>
        </authorList>
    </citation>
    <scope>NUCLEOTIDE SEQUENCE [LARGE SCALE GENOMIC DNA]</scope>
    <source>
        <strain evidence="2">CCM 7469</strain>
    </source>
</reference>
<evidence type="ECO:0000313" key="2">
    <source>
        <dbReference type="Proteomes" id="UP000199636"/>
    </source>
</evidence>
<protein>
    <submittedName>
        <fullName evidence="1">Uncharacterized protein</fullName>
    </submittedName>
</protein>
<sequence>MPRLRPAHGLFLLAIALLAFASGLWVVRSSAPPPAPAWLEAWQREVFAPLADDRLSLGQLHAFTAGELWLSSTGDGPQLSYRAGWDGADGPWRMEAPLALSAGERSSLAKATGIAQGGAEQPLSGQLLAQLSEQPVAAVMLAPQQALSVGRLAVSFGSPRLRLQTEQGEAWIYPERGLTLMHKDGELLWLQVVPRERLGR</sequence>
<dbReference type="EMBL" id="FNDS01000007">
    <property type="protein sequence ID" value="SDI26759.1"/>
    <property type="molecule type" value="Genomic_DNA"/>
</dbReference>
<organism evidence="1 2">
    <name type="scientific">Pseudomonas panipatensis</name>
    <dbReference type="NCBI Taxonomy" id="428992"/>
    <lineage>
        <taxon>Bacteria</taxon>
        <taxon>Pseudomonadati</taxon>
        <taxon>Pseudomonadota</taxon>
        <taxon>Gammaproteobacteria</taxon>
        <taxon>Pseudomonadales</taxon>
        <taxon>Pseudomonadaceae</taxon>
        <taxon>Pseudomonas</taxon>
    </lineage>
</organism>
<dbReference type="RefSeq" id="WP_090264425.1">
    <property type="nucleotide sequence ID" value="NZ_FNDS01000007.1"/>
</dbReference>
<evidence type="ECO:0000313" key="1">
    <source>
        <dbReference type="EMBL" id="SDI26759.1"/>
    </source>
</evidence>
<dbReference type="Proteomes" id="UP000199636">
    <property type="component" value="Unassembled WGS sequence"/>
</dbReference>
<name>A0A1G8J682_9PSED</name>
<keyword evidence="2" id="KW-1185">Reference proteome</keyword>
<dbReference type="AlphaFoldDB" id="A0A1G8J682"/>
<gene>
    <name evidence="1" type="ORF">SAMN05216272_107182</name>
</gene>
<dbReference type="STRING" id="428992.SAMN05216272_107182"/>
<dbReference type="OrthoDB" id="6849476at2"/>